<evidence type="ECO:0000256" key="1">
    <source>
        <dbReference type="SAM" id="MobiDB-lite"/>
    </source>
</evidence>
<proteinExistence type="predicted"/>
<feature type="transmembrane region" description="Helical" evidence="2">
    <location>
        <begin position="36"/>
        <end position="56"/>
    </location>
</feature>
<gene>
    <name evidence="3" type="ORF">AYBTSS11_LOCUS24865</name>
</gene>
<sequence length="157" mass="16890">MKRLMRDESLMQSLKVVVECVSPSTIITEKQLHINVSGFFALLLVVVATVMFFNILSPTHVSWIPDLIETNCGDKATFIAVSRKLKENGNSIKSGIKNVGGMGKVNLNDYNPIDPSPTTSSKALNPGPIEHGTPLNPYIPKPSPPDHPKPGDAGDSG</sequence>
<keyword evidence="4" id="KW-1185">Reference proteome</keyword>
<evidence type="ECO:0000313" key="4">
    <source>
        <dbReference type="Proteomes" id="UP001189624"/>
    </source>
</evidence>
<dbReference type="EMBL" id="OY731405">
    <property type="protein sequence ID" value="CAJ1972809.1"/>
    <property type="molecule type" value="Genomic_DNA"/>
</dbReference>
<keyword evidence="2" id="KW-0812">Transmembrane</keyword>
<keyword evidence="2" id="KW-0472">Membrane</keyword>
<feature type="compositionally biased region" description="Basic and acidic residues" evidence="1">
    <location>
        <begin position="144"/>
        <end position="157"/>
    </location>
</feature>
<feature type="region of interest" description="Disordered" evidence="1">
    <location>
        <begin position="108"/>
        <end position="157"/>
    </location>
</feature>
<evidence type="ECO:0008006" key="5">
    <source>
        <dbReference type="Google" id="ProtNLM"/>
    </source>
</evidence>
<organism evidence="3 4">
    <name type="scientific">Sphenostylis stenocarpa</name>
    <dbReference type="NCBI Taxonomy" id="92480"/>
    <lineage>
        <taxon>Eukaryota</taxon>
        <taxon>Viridiplantae</taxon>
        <taxon>Streptophyta</taxon>
        <taxon>Embryophyta</taxon>
        <taxon>Tracheophyta</taxon>
        <taxon>Spermatophyta</taxon>
        <taxon>Magnoliopsida</taxon>
        <taxon>eudicotyledons</taxon>
        <taxon>Gunneridae</taxon>
        <taxon>Pentapetalae</taxon>
        <taxon>rosids</taxon>
        <taxon>fabids</taxon>
        <taxon>Fabales</taxon>
        <taxon>Fabaceae</taxon>
        <taxon>Papilionoideae</taxon>
        <taxon>50 kb inversion clade</taxon>
        <taxon>NPAAA clade</taxon>
        <taxon>indigoferoid/millettioid clade</taxon>
        <taxon>Phaseoleae</taxon>
        <taxon>Sphenostylis</taxon>
    </lineage>
</organism>
<dbReference type="PANTHER" id="PTHR37249:SF3">
    <property type="entry name" value="OS03G0206201 PROTEIN"/>
    <property type="match status" value="1"/>
</dbReference>
<accession>A0AA86TF78</accession>
<dbReference type="Proteomes" id="UP001189624">
    <property type="component" value="Chromosome 8"/>
</dbReference>
<dbReference type="AlphaFoldDB" id="A0AA86TF78"/>
<evidence type="ECO:0000256" key="2">
    <source>
        <dbReference type="SAM" id="Phobius"/>
    </source>
</evidence>
<evidence type="ECO:0000313" key="3">
    <source>
        <dbReference type="EMBL" id="CAJ1972809.1"/>
    </source>
</evidence>
<protein>
    <recommendedName>
        <fullName evidence="5">Transmembrane protein</fullName>
    </recommendedName>
</protein>
<dbReference type="Gramene" id="rna-AYBTSS11_LOCUS24865">
    <property type="protein sequence ID" value="CAJ1972809.1"/>
    <property type="gene ID" value="gene-AYBTSS11_LOCUS24865"/>
</dbReference>
<reference evidence="3" key="1">
    <citation type="submission" date="2023-10" db="EMBL/GenBank/DDBJ databases">
        <authorList>
            <person name="Domelevo Entfellner J.-B."/>
        </authorList>
    </citation>
    <scope>NUCLEOTIDE SEQUENCE</scope>
</reference>
<dbReference type="PANTHER" id="PTHR37249">
    <property type="entry name" value="OS03G0206201 PROTEIN"/>
    <property type="match status" value="1"/>
</dbReference>
<keyword evidence="2" id="KW-1133">Transmembrane helix</keyword>
<name>A0AA86TF78_9FABA</name>